<sequence length="278" mass="31929">MEKINLQLKRRKGKQHKDLLVRVAPIVGGSKGANSNAPKAYNPYAKPAAIKCYRCNKIGHRSNECPKRKSVNIVEREPEDEEEEFCGSYGDDFEEEYEQEEGVYVVRILILSPKAKDNTQRHKLFQTRCTVNGKIFDLIINGGSQENIINRRAIQKLSLAFETSTSLHYRMNQGSWRNLSERALQSSFFIGKYVDKTYCDIVDMDACHILLGRPWQFDVNEKHSGQKNTYQLEKEGKIYTLVPIGEKKPTKVSKVEERDFLSITNKPSKFAAECKETK</sequence>
<dbReference type="InterPro" id="IPR021109">
    <property type="entry name" value="Peptidase_aspartic_dom_sf"/>
</dbReference>
<dbReference type="GO" id="GO:0008270">
    <property type="term" value="F:zinc ion binding"/>
    <property type="evidence" value="ECO:0007669"/>
    <property type="project" value="UniProtKB-KW"/>
</dbReference>
<dbReference type="InterPro" id="IPR001878">
    <property type="entry name" value="Znf_CCHC"/>
</dbReference>
<keyword evidence="1" id="KW-0479">Metal-binding</keyword>
<dbReference type="SUPFAM" id="SSF57756">
    <property type="entry name" value="Retrovirus zinc finger-like domains"/>
    <property type="match status" value="1"/>
</dbReference>
<evidence type="ECO:0000259" key="2">
    <source>
        <dbReference type="PROSITE" id="PS50158"/>
    </source>
</evidence>
<dbReference type="SMART" id="SM00343">
    <property type="entry name" value="ZnF_C2HC"/>
    <property type="match status" value="1"/>
</dbReference>
<dbReference type="AlphaFoldDB" id="A0A6A6MYM8"/>
<evidence type="ECO:0000313" key="3">
    <source>
        <dbReference type="EMBL" id="KAF2316939.1"/>
    </source>
</evidence>
<dbReference type="PANTHER" id="PTHR35046">
    <property type="entry name" value="ZINC KNUCKLE (CCHC-TYPE) FAMILY PROTEIN"/>
    <property type="match status" value="1"/>
</dbReference>
<evidence type="ECO:0000256" key="1">
    <source>
        <dbReference type="PROSITE-ProRule" id="PRU00047"/>
    </source>
</evidence>
<dbReference type="Proteomes" id="UP000467840">
    <property type="component" value="Chromosome 6"/>
</dbReference>
<proteinExistence type="predicted"/>
<dbReference type="GO" id="GO:0003676">
    <property type="term" value="F:nucleic acid binding"/>
    <property type="evidence" value="ECO:0007669"/>
    <property type="project" value="InterPro"/>
</dbReference>
<dbReference type="Gene3D" id="4.10.60.10">
    <property type="entry name" value="Zinc finger, CCHC-type"/>
    <property type="match status" value="1"/>
</dbReference>
<keyword evidence="1" id="KW-0863">Zinc-finger</keyword>
<feature type="domain" description="CCHC-type" evidence="2">
    <location>
        <begin position="51"/>
        <end position="67"/>
    </location>
</feature>
<dbReference type="CDD" id="cd00303">
    <property type="entry name" value="retropepsin_like"/>
    <property type="match status" value="1"/>
</dbReference>
<name>A0A6A6MYM8_HEVBR</name>
<comment type="caution">
    <text evidence="3">The sequence shown here is derived from an EMBL/GenBank/DDBJ whole genome shotgun (WGS) entry which is preliminary data.</text>
</comment>
<accession>A0A6A6MYM8</accession>
<dbReference type="EMBL" id="JAAGAX010000004">
    <property type="protein sequence ID" value="KAF2316939.1"/>
    <property type="molecule type" value="Genomic_DNA"/>
</dbReference>
<protein>
    <recommendedName>
        <fullName evidence="2">CCHC-type domain-containing protein</fullName>
    </recommendedName>
</protein>
<dbReference type="Pfam" id="PF00098">
    <property type="entry name" value="zf-CCHC"/>
    <property type="match status" value="1"/>
</dbReference>
<reference evidence="3 4" key="1">
    <citation type="journal article" date="2020" name="Mol. Plant">
        <title>The Chromosome-Based Rubber Tree Genome Provides New Insights into Spurge Genome Evolution and Rubber Biosynthesis.</title>
        <authorList>
            <person name="Liu J."/>
            <person name="Shi C."/>
            <person name="Shi C.C."/>
            <person name="Li W."/>
            <person name="Zhang Q.J."/>
            <person name="Zhang Y."/>
            <person name="Li K."/>
            <person name="Lu H.F."/>
            <person name="Shi C."/>
            <person name="Zhu S.T."/>
            <person name="Xiao Z.Y."/>
            <person name="Nan H."/>
            <person name="Yue Y."/>
            <person name="Zhu X.G."/>
            <person name="Wu Y."/>
            <person name="Hong X.N."/>
            <person name="Fan G.Y."/>
            <person name="Tong Y."/>
            <person name="Zhang D."/>
            <person name="Mao C.L."/>
            <person name="Liu Y.L."/>
            <person name="Hao S.J."/>
            <person name="Liu W.Q."/>
            <person name="Lv M.Q."/>
            <person name="Zhang H.B."/>
            <person name="Liu Y."/>
            <person name="Hu-Tang G.R."/>
            <person name="Wang J.P."/>
            <person name="Wang J.H."/>
            <person name="Sun Y.H."/>
            <person name="Ni S.B."/>
            <person name="Chen W.B."/>
            <person name="Zhang X.C."/>
            <person name="Jiao Y.N."/>
            <person name="Eichler E.E."/>
            <person name="Li G.H."/>
            <person name="Liu X."/>
            <person name="Gao L.Z."/>
        </authorList>
    </citation>
    <scope>NUCLEOTIDE SEQUENCE [LARGE SCALE GENOMIC DNA]</scope>
    <source>
        <strain evidence="4">cv. GT1</strain>
        <tissue evidence="3">Leaf</tissue>
    </source>
</reference>
<organism evidence="3 4">
    <name type="scientific">Hevea brasiliensis</name>
    <name type="common">Para rubber tree</name>
    <name type="synonym">Siphonia brasiliensis</name>
    <dbReference type="NCBI Taxonomy" id="3981"/>
    <lineage>
        <taxon>Eukaryota</taxon>
        <taxon>Viridiplantae</taxon>
        <taxon>Streptophyta</taxon>
        <taxon>Embryophyta</taxon>
        <taxon>Tracheophyta</taxon>
        <taxon>Spermatophyta</taxon>
        <taxon>Magnoliopsida</taxon>
        <taxon>eudicotyledons</taxon>
        <taxon>Gunneridae</taxon>
        <taxon>Pentapetalae</taxon>
        <taxon>rosids</taxon>
        <taxon>fabids</taxon>
        <taxon>Malpighiales</taxon>
        <taxon>Euphorbiaceae</taxon>
        <taxon>Crotonoideae</taxon>
        <taxon>Micrandreae</taxon>
        <taxon>Hevea</taxon>
    </lineage>
</organism>
<dbReference type="Gene3D" id="2.40.70.10">
    <property type="entry name" value="Acid Proteases"/>
    <property type="match status" value="1"/>
</dbReference>
<keyword evidence="4" id="KW-1185">Reference proteome</keyword>
<evidence type="ECO:0000313" key="4">
    <source>
        <dbReference type="Proteomes" id="UP000467840"/>
    </source>
</evidence>
<dbReference type="PANTHER" id="PTHR35046:SF18">
    <property type="entry name" value="RNA-DIRECTED DNA POLYMERASE"/>
    <property type="match status" value="1"/>
</dbReference>
<gene>
    <name evidence="3" type="ORF">GH714_007125</name>
</gene>
<dbReference type="PROSITE" id="PS50158">
    <property type="entry name" value="ZF_CCHC"/>
    <property type="match status" value="1"/>
</dbReference>
<keyword evidence="1" id="KW-0862">Zinc</keyword>
<dbReference type="InterPro" id="IPR036875">
    <property type="entry name" value="Znf_CCHC_sf"/>
</dbReference>